<dbReference type="eggNOG" id="COG4585">
    <property type="taxonomic scope" value="Bacteria"/>
</dbReference>
<dbReference type="EC" id="2.7.13.3" evidence="2"/>
<dbReference type="EMBL" id="CP002666">
    <property type="protein sequence ID" value="AEE44643.1"/>
    <property type="molecule type" value="Genomic_DNA"/>
</dbReference>
<keyword evidence="10" id="KW-1133">Transmembrane helix</keyword>
<evidence type="ECO:0000259" key="11">
    <source>
        <dbReference type="Pfam" id="PF07730"/>
    </source>
</evidence>
<dbReference type="InterPro" id="IPR011712">
    <property type="entry name" value="Sig_transdc_His_kin_sub3_dim/P"/>
</dbReference>
<keyword evidence="8" id="KW-0902">Two-component regulatory system</keyword>
<evidence type="ECO:0000256" key="9">
    <source>
        <dbReference type="SAM" id="Coils"/>
    </source>
</evidence>
<evidence type="ECO:0000256" key="1">
    <source>
        <dbReference type="ARBA" id="ARBA00000085"/>
    </source>
</evidence>
<dbReference type="Pfam" id="PF07730">
    <property type="entry name" value="HisKA_3"/>
    <property type="match status" value="1"/>
</dbReference>
<dbReference type="PANTHER" id="PTHR24421">
    <property type="entry name" value="NITRATE/NITRITE SENSOR PROTEIN NARX-RELATED"/>
    <property type="match status" value="1"/>
</dbReference>
<dbReference type="Gene3D" id="3.30.565.10">
    <property type="entry name" value="Histidine kinase-like ATPase, C-terminal domain"/>
    <property type="match status" value="1"/>
</dbReference>
<evidence type="ECO:0000256" key="6">
    <source>
        <dbReference type="ARBA" id="ARBA00022777"/>
    </source>
</evidence>
<evidence type="ECO:0000256" key="8">
    <source>
        <dbReference type="ARBA" id="ARBA00023012"/>
    </source>
</evidence>
<reference evidence="12 13" key="1">
    <citation type="submission" date="2011-04" db="EMBL/GenBank/DDBJ databases">
        <title>Complete sequence of Cellulomonas fimi ATCC 484.</title>
        <authorList>
            <consortium name="US DOE Joint Genome Institute"/>
            <person name="Lucas S."/>
            <person name="Han J."/>
            <person name="Lapidus A."/>
            <person name="Cheng J.-F."/>
            <person name="Goodwin L."/>
            <person name="Pitluck S."/>
            <person name="Peters L."/>
            <person name="Chertkov O."/>
            <person name="Detter J.C."/>
            <person name="Han C."/>
            <person name="Tapia R."/>
            <person name="Land M."/>
            <person name="Hauser L."/>
            <person name="Kyrpides N."/>
            <person name="Ivanova N."/>
            <person name="Ovchinnikova G."/>
            <person name="Pagani I."/>
            <person name="Mead D."/>
            <person name="Brumm P."/>
            <person name="Woyke T."/>
        </authorList>
    </citation>
    <scope>NUCLEOTIDE SEQUENCE [LARGE SCALE GENOMIC DNA]</scope>
    <source>
        <strain evidence="13">ATCC 484 / DSM 20113 / JCM 1341 / NBRC 15513 / NCIMB 8980 / NCTC 7547</strain>
    </source>
</reference>
<dbReference type="PROSITE" id="PS51257">
    <property type="entry name" value="PROKAR_LIPOPROTEIN"/>
    <property type="match status" value="1"/>
</dbReference>
<protein>
    <recommendedName>
        <fullName evidence="2">histidine kinase</fullName>
        <ecNumber evidence="2">2.7.13.3</ecNumber>
    </recommendedName>
</protein>
<feature type="transmembrane region" description="Helical" evidence="10">
    <location>
        <begin position="150"/>
        <end position="170"/>
    </location>
</feature>
<keyword evidence="13" id="KW-1185">Reference proteome</keyword>
<dbReference type="InterPro" id="IPR036890">
    <property type="entry name" value="HATPase_C_sf"/>
</dbReference>
<dbReference type="STRING" id="590998.Celf_0503"/>
<feature type="transmembrane region" description="Helical" evidence="10">
    <location>
        <begin position="80"/>
        <end position="97"/>
    </location>
</feature>
<keyword evidence="10" id="KW-0472">Membrane</keyword>
<dbReference type="GO" id="GO:0000155">
    <property type="term" value="F:phosphorelay sensor kinase activity"/>
    <property type="evidence" value="ECO:0007669"/>
    <property type="project" value="InterPro"/>
</dbReference>
<evidence type="ECO:0000313" key="12">
    <source>
        <dbReference type="EMBL" id="AEE44643.1"/>
    </source>
</evidence>
<accession>F4H886</accession>
<feature type="transmembrane region" description="Helical" evidence="10">
    <location>
        <begin position="58"/>
        <end position="74"/>
    </location>
</feature>
<feature type="transmembrane region" description="Helical" evidence="10">
    <location>
        <begin position="37"/>
        <end position="53"/>
    </location>
</feature>
<evidence type="ECO:0000256" key="2">
    <source>
        <dbReference type="ARBA" id="ARBA00012438"/>
    </source>
</evidence>
<feature type="domain" description="Signal transduction histidine kinase subgroup 3 dimerisation and phosphoacceptor" evidence="11">
    <location>
        <begin position="211"/>
        <end position="269"/>
    </location>
</feature>
<dbReference type="HOGENOM" id="CLU_000445_20_1_11"/>
<keyword evidence="9" id="KW-0175">Coiled coil</keyword>
<evidence type="ECO:0000256" key="5">
    <source>
        <dbReference type="ARBA" id="ARBA00022741"/>
    </source>
</evidence>
<sequence length="410" mass="42763">MTPRTASAWGPDVASGLAVLALGCVEATSRAASAAEAASLLLVAGTIALAVSLSRHRPGVALALVWGTGLLQVAGEADVMLVQLAVGVVAFGCARWGSTETVWASALSVPVAAVIAVLTFGASSLAHLTHLLGLDVVVRAAYTTGDRWEIGAVVVGTALLGAPWLAGLAVRSGATARSSRLSQAAAEDDAARARRDRERAEEVARLREDQTRLARDVHDVVGHSLAVILAQAESAQYLDDDPAVLKRTMATIATSARTSLQDVRQVLGQSADHARGPGDLDELVEGVRAGGRDVRSTVVGAPQPLPPELATTAYRVLQELLTNALRHGDRDAPVLVERRWPDGTWLEDLRIEVVNGVPPTAPAADPTPGSGLTGVRRRLEAVGGRMAVRAETGEDGPTFAVTTWVPVRPR</sequence>
<keyword evidence="4" id="KW-0808">Transferase</keyword>
<dbReference type="Gene3D" id="1.20.5.1930">
    <property type="match status" value="1"/>
</dbReference>
<dbReference type="GO" id="GO:0005524">
    <property type="term" value="F:ATP binding"/>
    <property type="evidence" value="ECO:0007669"/>
    <property type="project" value="UniProtKB-KW"/>
</dbReference>
<dbReference type="Proteomes" id="UP000008460">
    <property type="component" value="Chromosome"/>
</dbReference>
<evidence type="ECO:0000256" key="4">
    <source>
        <dbReference type="ARBA" id="ARBA00022679"/>
    </source>
</evidence>
<proteinExistence type="predicted"/>
<evidence type="ECO:0000313" key="13">
    <source>
        <dbReference type="Proteomes" id="UP000008460"/>
    </source>
</evidence>
<dbReference type="InterPro" id="IPR050482">
    <property type="entry name" value="Sensor_HK_TwoCompSys"/>
</dbReference>
<dbReference type="PANTHER" id="PTHR24421:SF10">
    <property type="entry name" value="NITRATE_NITRITE SENSOR PROTEIN NARQ"/>
    <property type="match status" value="1"/>
</dbReference>
<dbReference type="AlphaFoldDB" id="F4H886"/>
<name>F4H886_CELFA</name>
<feature type="coiled-coil region" evidence="9">
    <location>
        <begin position="183"/>
        <end position="210"/>
    </location>
</feature>
<keyword evidence="10" id="KW-0812">Transmembrane</keyword>
<feature type="transmembrane region" description="Helical" evidence="10">
    <location>
        <begin position="109"/>
        <end position="130"/>
    </location>
</feature>
<comment type="catalytic activity">
    <reaction evidence="1">
        <text>ATP + protein L-histidine = ADP + protein N-phospho-L-histidine.</text>
        <dbReference type="EC" id="2.7.13.3"/>
    </reaction>
</comment>
<organism evidence="12 13">
    <name type="scientific">Cellulomonas fimi (strain ATCC 484 / DSM 20113 / JCM 1341 / CCUG 24087 / LMG 16345 / NBRC 15513 / NCIMB 8980 / NCTC 7547 / NRS-133)</name>
    <dbReference type="NCBI Taxonomy" id="590998"/>
    <lineage>
        <taxon>Bacteria</taxon>
        <taxon>Bacillati</taxon>
        <taxon>Actinomycetota</taxon>
        <taxon>Actinomycetes</taxon>
        <taxon>Micrococcales</taxon>
        <taxon>Cellulomonadaceae</taxon>
        <taxon>Cellulomonas</taxon>
    </lineage>
</organism>
<dbReference type="SUPFAM" id="SSF55874">
    <property type="entry name" value="ATPase domain of HSP90 chaperone/DNA topoisomerase II/histidine kinase"/>
    <property type="match status" value="1"/>
</dbReference>
<dbReference type="KEGG" id="cfi:Celf_0503"/>
<evidence type="ECO:0000256" key="3">
    <source>
        <dbReference type="ARBA" id="ARBA00022553"/>
    </source>
</evidence>
<keyword evidence="5" id="KW-0547">Nucleotide-binding</keyword>
<gene>
    <name evidence="12" type="ordered locus">Celf_0503</name>
</gene>
<keyword evidence="6 12" id="KW-0418">Kinase</keyword>
<keyword evidence="3" id="KW-0597">Phosphoprotein</keyword>
<keyword evidence="7" id="KW-0067">ATP-binding</keyword>
<evidence type="ECO:0000256" key="7">
    <source>
        <dbReference type="ARBA" id="ARBA00022840"/>
    </source>
</evidence>
<dbReference type="GO" id="GO:0016020">
    <property type="term" value="C:membrane"/>
    <property type="evidence" value="ECO:0007669"/>
    <property type="project" value="InterPro"/>
</dbReference>
<evidence type="ECO:0000256" key="10">
    <source>
        <dbReference type="SAM" id="Phobius"/>
    </source>
</evidence>
<dbReference type="RefSeq" id="WP_013769672.1">
    <property type="nucleotide sequence ID" value="NC_015514.1"/>
</dbReference>
<dbReference type="GO" id="GO:0046983">
    <property type="term" value="F:protein dimerization activity"/>
    <property type="evidence" value="ECO:0007669"/>
    <property type="project" value="InterPro"/>
</dbReference>